<sequence length="126" mass="13700">MQQNLIDAARAVIAADRAGELTDELITALEAAADAETAAAGGPVAWFQQLPGEKGLWYEQPLAVTHPEIRAKCTALYAQPVPPDAFALLEIWQTWLGAGRESCSEHDKPLWDRIDAVLASKEPKHD</sequence>
<dbReference type="RefSeq" id="WP_081554866.1">
    <property type="nucleotide sequence ID" value="NZ_MUKV01000005.1"/>
</dbReference>
<dbReference type="EMBL" id="MUKV01000005">
    <property type="protein sequence ID" value="OQS42285.1"/>
    <property type="molecule type" value="Genomic_DNA"/>
</dbReference>
<proteinExistence type="predicted"/>
<comment type="caution">
    <text evidence="1">The sequence shown here is derived from an EMBL/GenBank/DDBJ whole genome shotgun (WGS) entry which is preliminary data.</text>
</comment>
<evidence type="ECO:0000313" key="2">
    <source>
        <dbReference type="Proteomes" id="UP000192721"/>
    </source>
</evidence>
<reference evidence="1 2" key="1">
    <citation type="submission" date="2017-02" db="EMBL/GenBank/DDBJ databases">
        <title>Chromobacterium haemolyticum H5244.</title>
        <authorList>
            <person name="Gulvik C.A."/>
        </authorList>
    </citation>
    <scope>NUCLEOTIDE SEQUENCE [LARGE SCALE GENOMIC DNA]</scope>
    <source>
        <strain evidence="1 2">H5244</strain>
    </source>
</reference>
<name>A0A1W0D5G9_9NEIS</name>
<accession>A0A1W0D5G9</accession>
<dbReference type="AlphaFoldDB" id="A0A1W0D5G9"/>
<dbReference type="Proteomes" id="UP000192721">
    <property type="component" value="Unassembled WGS sequence"/>
</dbReference>
<organism evidence="1 2">
    <name type="scientific">Chromobacterium haemolyticum</name>
    <dbReference type="NCBI Taxonomy" id="394935"/>
    <lineage>
        <taxon>Bacteria</taxon>
        <taxon>Pseudomonadati</taxon>
        <taxon>Pseudomonadota</taxon>
        <taxon>Betaproteobacteria</taxon>
        <taxon>Neisseriales</taxon>
        <taxon>Chromobacteriaceae</taxon>
        <taxon>Chromobacterium</taxon>
    </lineage>
</organism>
<evidence type="ECO:0000313" key="1">
    <source>
        <dbReference type="EMBL" id="OQS42285.1"/>
    </source>
</evidence>
<gene>
    <name evidence="1" type="ORF">B0T45_05690</name>
</gene>
<protein>
    <submittedName>
        <fullName evidence="1">Uncharacterized protein</fullName>
    </submittedName>
</protein>